<dbReference type="GO" id="GO:0005737">
    <property type="term" value="C:cytoplasm"/>
    <property type="evidence" value="ECO:0007669"/>
    <property type="project" value="UniProtKB-SubCell"/>
</dbReference>
<dbReference type="HAMAP" id="MF_00148">
    <property type="entry name" value="UDG"/>
    <property type="match status" value="1"/>
</dbReference>
<evidence type="ECO:0000256" key="8">
    <source>
        <dbReference type="ARBA" id="ARBA00023204"/>
    </source>
</evidence>
<dbReference type="InterPro" id="IPR018085">
    <property type="entry name" value="Ura-DNA_Glyclase_AS"/>
</dbReference>
<evidence type="ECO:0000259" key="12">
    <source>
        <dbReference type="SMART" id="SM00986"/>
    </source>
</evidence>
<organism evidence="13 14">
    <name type="scientific">Neolewinella aquimaris</name>
    <dbReference type="NCBI Taxonomy" id="1835722"/>
    <lineage>
        <taxon>Bacteria</taxon>
        <taxon>Pseudomonadati</taxon>
        <taxon>Bacteroidota</taxon>
        <taxon>Saprospiria</taxon>
        <taxon>Saprospirales</taxon>
        <taxon>Lewinellaceae</taxon>
        <taxon>Neolewinella</taxon>
    </lineage>
</organism>
<dbReference type="SUPFAM" id="SSF52141">
    <property type="entry name" value="Uracil-DNA glycosylase-like"/>
    <property type="match status" value="1"/>
</dbReference>
<keyword evidence="13" id="KW-0326">Glycosidase</keyword>
<dbReference type="Gene3D" id="3.40.470.10">
    <property type="entry name" value="Uracil-DNA glycosylase-like domain"/>
    <property type="match status" value="1"/>
</dbReference>
<dbReference type="PANTHER" id="PTHR11264">
    <property type="entry name" value="URACIL-DNA GLYCOSYLASE"/>
    <property type="match status" value="1"/>
</dbReference>
<keyword evidence="7 9" id="KW-0378">Hydrolase</keyword>
<reference evidence="13 14" key="1">
    <citation type="submission" date="2020-08" db="EMBL/GenBank/DDBJ databases">
        <title>Genomic Encyclopedia of Type Strains, Phase IV (KMG-IV): sequencing the most valuable type-strain genomes for metagenomic binning, comparative biology and taxonomic classification.</title>
        <authorList>
            <person name="Goeker M."/>
        </authorList>
    </citation>
    <scope>NUCLEOTIDE SEQUENCE [LARGE SCALE GENOMIC DNA]</scope>
    <source>
        <strain evidence="13 14">DSM 105137</strain>
    </source>
</reference>
<dbReference type="EMBL" id="JACIFF010000001">
    <property type="protein sequence ID" value="MBB4077513.1"/>
    <property type="molecule type" value="Genomic_DNA"/>
</dbReference>
<feature type="active site" description="Proton acceptor" evidence="9 10">
    <location>
        <position position="115"/>
    </location>
</feature>
<protein>
    <recommendedName>
        <fullName evidence="5 9">Uracil-DNA glycosylase</fullName>
        <shortName evidence="9">UDG</shortName>
        <ecNumber evidence="4 9">3.2.2.27</ecNumber>
    </recommendedName>
</protein>
<dbReference type="SMART" id="SM00986">
    <property type="entry name" value="UDG"/>
    <property type="match status" value="1"/>
</dbReference>
<dbReference type="GO" id="GO:0004844">
    <property type="term" value="F:uracil DNA N-glycosylase activity"/>
    <property type="evidence" value="ECO:0007669"/>
    <property type="project" value="UniProtKB-UniRule"/>
</dbReference>
<accession>A0A840E0P2</accession>
<evidence type="ECO:0000256" key="5">
    <source>
        <dbReference type="ARBA" id="ARBA00018429"/>
    </source>
</evidence>
<dbReference type="NCBIfam" id="NF003588">
    <property type="entry name" value="PRK05254.1-1"/>
    <property type="match status" value="1"/>
</dbReference>
<comment type="caution">
    <text evidence="13">The sequence shown here is derived from an EMBL/GenBank/DDBJ whole genome shotgun (WGS) entry which is preliminary data.</text>
</comment>
<dbReference type="NCBIfam" id="NF003592">
    <property type="entry name" value="PRK05254.1-5"/>
    <property type="match status" value="1"/>
</dbReference>
<keyword evidence="9" id="KW-0963">Cytoplasm</keyword>
<evidence type="ECO:0000256" key="2">
    <source>
        <dbReference type="ARBA" id="ARBA00002631"/>
    </source>
</evidence>
<comment type="catalytic activity">
    <reaction evidence="1 9 11">
        <text>Hydrolyzes single-stranded DNA or mismatched double-stranded DNA and polynucleotides, releasing free uracil.</text>
        <dbReference type="EC" id="3.2.2.27"/>
    </reaction>
</comment>
<dbReference type="PANTHER" id="PTHR11264:SF0">
    <property type="entry name" value="URACIL-DNA GLYCOSYLASE"/>
    <property type="match status" value="1"/>
</dbReference>
<dbReference type="Pfam" id="PF03167">
    <property type="entry name" value="UDG"/>
    <property type="match status" value="1"/>
</dbReference>
<dbReference type="AlphaFoldDB" id="A0A840E0P2"/>
<proteinExistence type="inferred from homology"/>
<comment type="function">
    <text evidence="2 9 11">Excises uracil residues from the DNA which can arise as a result of misincorporation of dUMP residues by DNA polymerase or due to deamination of cytosine.</text>
</comment>
<dbReference type="FunFam" id="3.40.470.10:FF:000001">
    <property type="entry name" value="Uracil-DNA glycosylase"/>
    <property type="match status" value="1"/>
</dbReference>
<evidence type="ECO:0000256" key="11">
    <source>
        <dbReference type="RuleBase" id="RU003780"/>
    </source>
</evidence>
<evidence type="ECO:0000256" key="6">
    <source>
        <dbReference type="ARBA" id="ARBA00022763"/>
    </source>
</evidence>
<evidence type="ECO:0000256" key="3">
    <source>
        <dbReference type="ARBA" id="ARBA00008184"/>
    </source>
</evidence>
<keyword evidence="14" id="KW-1185">Reference proteome</keyword>
<evidence type="ECO:0000313" key="14">
    <source>
        <dbReference type="Proteomes" id="UP000576209"/>
    </source>
</evidence>
<evidence type="ECO:0000256" key="4">
    <source>
        <dbReference type="ARBA" id="ARBA00012030"/>
    </source>
</evidence>
<dbReference type="PROSITE" id="PS00130">
    <property type="entry name" value="U_DNA_GLYCOSYLASE"/>
    <property type="match status" value="1"/>
</dbReference>
<dbReference type="NCBIfam" id="NF003589">
    <property type="entry name" value="PRK05254.1-2"/>
    <property type="match status" value="1"/>
</dbReference>
<dbReference type="InterPro" id="IPR005122">
    <property type="entry name" value="Uracil-DNA_glycosylase-like"/>
</dbReference>
<dbReference type="Proteomes" id="UP000576209">
    <property type="component" value="Unassembled WGS sequence"/>
</dbReference>
<dbReference type="NCBIfam" id="TIGR00628">
    <property type="entry name" value="ung"/>
    <property type="match status" value="1"/>
</dbReference>
<keyword evidence="8 9" id="KW-0234">DNA repair</keyword>
<evidence type="ECO:0000256" key="1">
    <source>
        <dbReference type="ARBA" id="ARBA00001400"/>
    </source>
</evidence>
<dbReference type="SMART" id="SM00987">
    <property type="entry name" value="UreE_C"/>
    <property type="match status" value="1"/>
</dbReference>
<feature type="domain" description="Uracil-DNA glycosylase-like" evidence="12">
    <location>
        <begin position="100"/>
        <end position="260"/>
    </location>
</feature>
<evidence type="ECO:0000256" key="10">
    <source>
        <dbReference type="PROSITE-ProRule" id="PRU10072"/>
    </source>
</evidence>
<comment type="subcellular location">
    <subcellularLocation>
        <location evidence="9">Cytoplasm</location>
    </subcellularLocation>
</comment>
<name>A0A840E0P2_9BACT</name>
<dbReference type="CDD" id="cd10027">
    <property type="entry name" value="UDG-F1-like"/>
    <property type="match status" value="1"/>
</dbReference>
<evidence type="ECO:0000313" key="13">
    <source>
        <dbReference type="EMBL" id="MBB4077513.1"/>
    </source>
</evidence>
<evidence type="ECO:0000256" key="9">
    <source>
        <dbReference type="HAMAP-Rule" id="MF_00148"/>
    </source>
</evidence>
<dbReference type="GO" id="GO:0097510">
    <property type="term" value="P:base-excision repair, AP site formation via deaminated base removal"/>
    <property type="evidence" value="ECO:0007669"/>
    <property type="project" value="TreeGrafter"/>
</dbReference>
<sequence length="273" mass="30592">MLAGLLDGRASCLGRPTSAVSRRVWGEWEQKPPIRNYTTATHTPTRMPATNVQIEPSWKKALEPEFSKPYFNTLIGFIKQEKADGKTVYPPGSLIFNAYNTTPLDQVKVVILGQDPYHNPGQAMGLSFSVPRGVTPPPSLRNIYKEINDSLDLPIPDHGDLTKWAEQGVFLLNSMLTVERQTPGSHKRSGWQYFTDASIKAVSDRTENTVFMLWGAFARKKAELIDGKRHLVLESAHPSPFSADKGFFGNHHFKQANEYLVANGKTPIDWQIE</sequence>
<evidence type="ECO:0000256" key="7">
    <source>
        <dbReference type="ARBA" id="ARBA00022801"/>
    </source>
</evidence>
<dbReference type="InterPro" id="IPR036895">
    <property type="entry name" value="Uracil-DNA_glycosylase-like_sf"/>
</dbReference>
<comment type="similarity">
    <text evidence="3 9 11">Belongs to the uracil-DNA glycosylase (UDG) superfamily. UNG family.</text>
</comment>
<keyword evidence="6 9" id="KW-0227">DNA damage</keyword>
<gene>
    <name evidence="9" type="primary">ung</name>
    <name evidence="13" type="ORF">GGR28_000114</name>
</gene>
<dbReference type="EC" id="3.2.2.27" evidence="4 9"/>
<dbReference type="InterPro" id="IPR002043">
    <property type="entry name" value="UDG_fam1"/>
</dbReference>
<dbReference type="NCBIfam" id="NF003591">
    <property type="entry name" value="PRK05254.1-4"/>
    <property type="match status" value="1"/>
</dbReference>